<gene>
    <name evidence="1" type="ORF">Lbru_0920</name>
</gene>
<organism evidence="1 2">
    <name type="scientific">Legionella brunensis</name>
    <dbReference type="NCBI Taxonomy" id="29422"/>
    <lineage>
        <taxon>Bacteria</taxon>
        <taxon>Pseudomonadati</taxon>
        <taxon>Pseudomonadota</taxon>
        <taxon>Gammaproteobacteria</taxon>
        <taxon>Legionellales</taxon>
        <taxon>Legionellaceae</taxon>
        <taxon>Legionella</taxon>
    </lineage>
</organism>
<evidence type="ECO:0000313" key="1">
    <source>
        <dbReference type="EMBL" id="KTC85124.1"/>
    </source>
</evidence>
<sequence>MGDEEEGLMTNEHKEFTFLESVDTETHDNILRLDQKLKGLQAEIQAKIDAIGSAIDDSSIERKEQLIALSEEVKKAIEGIQKLVNLVIDDDISPSEFNEINHESIDALREIFKDSADKISVIKEKF</sequence>
<dbReference type="EMBL" id="LNXV01000007">
    <property type="protein sequence ID" value="KTC85124.1"/>
    <property type="molecule type" value="Genomic_DNA"/>
</dbReference>
<dbReference type="STRING" id="29422.Lbru_0920"/>
<reference evidence="1 2" key="1">
    <citation type="submission" date="2015-11" db="EMBL/GenBank/DDBJ databases">
        <title>Genomic analysis of 38 Legionella species identifies large and diverse effector repertoires.</title>
        <authorList>
            <person name="Burstein D."/>
            <person name="Amaro F."/>
            <person name="Zusman T."/>
            <person name="Lifshitz Z."/>
            <person name="Cohen O."/>
            <person name="Gilbert J.A."/>
            <person name="Pupko T."/>
            <person name="Shuman H.A."/>
            <person name="Segal G."/>
        </authorList>
    </citation>
    <scope>NUCLEOTIDE SEQUENCE [LARGE SCALE GENOMIC DNA]</scope>
    <source>
        <strain evidence="1 2">ATCC 43878</strain>
    </source>
</reference>
<evidence type="ECO:0000313" key="2">
    <source>
        <dbReference type="Proteomes" id="UP000054742"/>
    </source>
</evidence>
<keyword evidence="2" id="KW-1185">Reference proteome</keyword>
<name>A0A0W0SP97_9GAMM</name>
<protein>
    <submittedName>
        <fullName evidence="1">Uncharacterized protein</fullName>
    </submittedName>
</protein>
<dbReference type="AlphaFoldDB" id="A0A0W0SP97"/>
<comment type="caution">
    <text evidence="1">The sequence shown here is derived from an EMBL/GenBank/DDBJ whole genome shotgun (WGS) entry which is preliminary data.</text>
</comment>
<dbReference type="RefSeq" id="WP_058441018.1">
    <property type="nucleotide sequence ID" value="NZ_CAAAHU010000009.1"/>
</dbReference>
<dbReference type="PATRIC" id="fig|29422.6.peg.966"/>
<dbReference type="OrthoDB" id="5639050at2"/>
<dbReference type="Proteomes" id="UP000054742">
    <property type="component" value="Unassembled WGS sequence"/>
</dbReference>
<accession>A0A0W0SP97</accession>
<proteinExistence type="predicted"/>